<dbReference type="EMBL" id="LBIA02000001">
    <property type="protein sequence ID" value="TKT72252.1"/>
    <property type="molecule type" value="Genomic_DNA"/>
</dbReference>
<dbReference type="HAMAP" id="MF_00185">
    <property type="entry name" value="IPP_trans"/>
    <property type="match status" value="1"/>
</dbReference>
<dbReference type="EC" id="2.5.1.75" evidence="10"/>
<evidence type="ECO:0000256" key="6">
    <source>
        <dbReference type="ARBA" id="ARBA00022741"/>
    </source>
</evidence>
<evidence type="ECO:0000256" key="1">
    <source>
        <dbReference type="ARBA" id="ARBA00001946"/>
    </source>
</evidence>
<dbReference type="OrthoDB" id="9776390at2"/>
<comment type="catalytic activity">
    <reaction evidence="9 10 11">
        <text>adenosine(37) in tRNA + dimethylallyl diphosphate = N(6)-dimethylallyladenosine(37) in tRNA + diphosphate</text>
        <dbReference type="Rhea" id="RHEA:26482"/>
        <dbReference type="Rhea" id="RHEA-COMP:10162"/>
        <dbReference type="Rhea" id="RHEA-COMP:10375"/>
        <dbReference type="ChEBI" id="CHEBI:33019"/>
        <dbReference type="ChEBI" id="CHEBI:57623"/>
        <dbReference type="ChEBI" id="CHEBI:74411"/>
        <dbReference type="ChEBI" id="CHEBI:74415"/>
        <dbReference type="EC" id="2.5.1.75"/>
    </reaction>
</comment>
<evidence type="ECO:0000313" key="14">
    <source>
        <dbReference type="EMBL" id="TKT72252.1"/>
    </source>
</evidence>
<keyword evidence="6 10" id="KW-0547">Nucleotide-binding</keyword>
<evidence type="ECO:0000313" key="15">
    <source>
        <dbReference type="Proteomes" id="UP000034832"/>
    </source>
</evidence>
<dbReference type="GO" id="GO:0005524">
    <property type="term" value="F:ATP binding"/>
    <property type="evidence" value="ECO:0007669"/>
    <property type="project" value="UniProtKB-UniRule"/>
</dbReference>
<dbReference type="PANTHER" id="PTHR11088:SF60">
    <property type="entry name" value="TRNA DIMETHYLALLYLTRANSFERASE"/>
    <property type="match status" value="1"/>
</dbReference>
<dbReference type="STRING" id="211460.YH63_06090"/>
<accession>A0A4U6BPF0</accession>
<keyword evidence="4 10" id="KW-0808">Transferase</keyword>
<dbReference type="NCBIfam" id="TIGR00174">
    <property type="entry name" value="miaA"/>
    <property type="match status" value="1"/>
</dbReference>
<feature type="site" description="Interaction with substrate tRNA" evidence="10">
    <location>
        <position position="110"/>
    </location>
</feature>
<evidence type="ECO:0000256" key="5">
    <source>
        <dbReference type="ARBA" id="ARBA00022694"/>
    </source>
</evidence>
<dbReference type="Gene3D" id="1.10.20.140">
    <property type="match status" value="1"/>
</dbReference>
<feature type="site" description="Interaction with substrate tRNA" evidence="10">
    <location>
        <position position="136"/>
    </location>
</feature>
<comment type="caution">
    <text evidence="14">The sequence shown here is derived from an EMBL/GenBank/DDBJ whole genome shotgun (WGS) entry which is preliminary data.</text>
</comment>
<reference evidence="14" key="1">
    <citation type="submission" date="2019-04" db="EMBL/GenBank/DDBJ databases">
        <title>Whole genome sequencing of cave bacteria.</title>
        <authorList>
            <person name="Gan H.M."/>
            <person name="Barton H."/>
            <person name="Savka M.A."/>
        </authorList>
    </citation>
    <scope>NUCLEOTIDE SEQUENCE [LARGE SCALE GENOMIC DNA]</scope>
    <source>
        <strain evidence="14">LC387</strain>
    </source>
</reference>
<dbReference type="AlphaFoldDB" id="A0A4U6BPF0"/>
<keyword evidence="15" id="KW-1185">Reference proteome</keyword>
<dbReference type="PANTHER" id="PTHR11088">
    <property type="entry name" value="TRNA DIMETHYLALLYLTRANSFERASE"/>
    <property type="match status" value="1"/>
</dbReference>
<comment type="subunit">
    <text evidence="10">Monomer.</text>
</comment>
<dbReference type="Proteomes" id="UP000034832">
    <property type="component" value="Unassembled WGS sequence"/>
</dbReference>
<evidence type="ECO:0000256" key="10">
    <source>
        <dbReference type="HAMAP-Rule" id="MF_00185"/>
    </source>
</evidence>
<dbReference type="Gene3D" id="3.40.50.300">
    <property type="entry name" value="P-loop containing nucleotide triphosphate hydrolases"/>
    <property type="match status" value="1"/>
</dbReference>
<evidence type="ECO:0000256" key="12">
    <source>
        <dbReference type="RuleBase" id="RU003784"/>
    </source>
</evidence>
<sequence>MLKDGVEGSGGTKAVLIAGPTASGKSALALALAEATGGVVINTDSMQVYRDLRIITARPTPDEEARVPHRLYGYCDAAVNCSAGSWVTDAAAVLAEARATNRLPIFIGGTGLYFKALTRGLSAVPPIPQEVRDSVRARMERDGVEALHAELARRDPVSGDKLKPRDSARVARALEVIEATGRTLPDWHNEGLPPLLEPEGIKAVFLAPDRNELYARIDHRFTMMFDGGALDEVAALAARKLDPILPAMKAHGVPAMIRYLAGDITREKAIEIGQTDTRHYAKRQFTWFRHQLGEFEWVAPDAAREWLTHALSLSPNARKRLSSTDQARA</sequence>
<feature type="binding site" evidence="10">
    <location>
        <begin position="21"/>
        <end position="26"/>
    </location>
    <ligand>
        <name>substrate</name>
    </ligand>
</feature>
<dbReference type="Pfam" id="PF01715">
    <property type="entry name" value="IPPT"/>
    <property type="match status" value="1"/>
</dbReference>
<evidence type="ECO:0000256" key="4">
    <source>
        <dbReference type="ARBA" id="ARBA00022679"/>
    </source>
</evidence>
<gene>
    <name evidence="10 14" type="primary">miaA</name>
    <name evidence="14" type="ORF">YH63_012925</name>
</gene>
<evidence type="ECO:0000256" key="9">
    <source>
        <dbReference type="ARBA" id="ARBA00049563"/>
    </source>
</evidence>
<dbReference type="InterPro" id="IPR039657">
    <property type="entry name" value="Dimethylallyltransferase"/>
</dbReference>
<dbReference type="InterPro" id="IPR027417">
    <property type="entry name" value="P-loop_NTPase"/>
</dbReference>
<keyword evidence="7 10" id="KW-0067">ATP-binding</keyword>
<feature type="region of interest" description="Interaction with substrate tRNA" evidence="10">
    <location>
        <begin position="44"/>
        <end position="47"/>
    </location>
</feature>
<dbReference type="GO" id="GO:0006400">
    <property type="term" value="P:tRNA modification"/>
    <property type="evidence" value="ECO:0007669"/>
    <property type="project" value="TreeGrafter"/>
</dbReference>
<comment type="cofactor">
    <cofactor evidence="1 10">
        <name>Mg(2+)</name>
        <dbReference type="ChEBI" id="CHEBI:18420"/>
    </cofactor>
</comment>
<dbReference type="GO" id="GO:0052381">
    <property type="term" value="F:tRNA dimethylallyltransferase activity"/>
    <property type="evidence" value="ECO:0007669"/>
    <property type="project" value="UniProtKB-UniRule"/>
</dbReference>
<keyword evidence="5 10" id="KW-0819">tRNA processing</keyword>
<evidence type="ECO:0000256" key="8">
    <source>
        <dbReference type="ARBA" id="ARBA00022842"/>
    </source>
</evidence>
<comment type="function">
    <text evidence="2 10 12">Catalyzes the transfer of a dimethylallyl group onto the adenine at position 37 in tRNAs that read codons beginning with uridine, leading to the formation of N6-(dimethylallyl)adenosine (i(6)A).</text>
</comment>
<evidence type="ECO:0000256" key="13">
    <source>
        <dbReference type="RuleBase" id="RU003785"/>
    </source>
</evidence>
<dbReference type="RefSeq" id="WP_046827250.1">
    <property type="nucleotide sequence ID" value="NZ_LBIA02000001.1"/>
</dbReference>
<evidence type="ECO:0000256" key="2">
    <source>
        <dbReference type="ARBA" id="ARBA00003213"/>
    </source>
</evidence>
<dbReference type="InterPro" id="IPR018022">
    <property type="entry name" value="IPT"/>
</dbReference>
<evidence type="ECO:0000256" key="11">
    <source>
        <dbReference type="RuleBase" id="RU003783"/>
    </source>
</evidence>
<keyword evidence="8 10" id="KW-0460">Magnesium</keyword>
<protein>
    <recommendedName>
        <fullName evidence="10">tRNA dimethylallyltransferase</fullName>
        <ecNumber evidence="10">2.5.1.75</ecNumber>
    </recommendedName>
    <alternativeName>
        <fullName evidence="10">Dimethylallyl diphosphate:tRNA dimethylallyltransferase</fullName>
        <shortName evidence="10">DMAPP:tRNA dimethylallyltransferase</shortName>
        <shortName evidence="10">DMATase</shortName>
    </alternativeName>
    <alternativeName>
        <fullName evidence="10">Isopentenyl-diphosphate:tRNA isopentenyltransferase</fullName>
        <shortName evidence="10">IPP transferase</shortName>
        <shortName evidence="10">IPPT</shortName>
        <shortName evidence="10">IPTase</shortName>
    </alternativeName>
</protein>
<feature type="binding site" evidence="10">
    <location>
        <begin position="19"/>
        <end position="26"/>
    </location>
    <ligand>
        <name>ATP</name>
        <dbReference type="ChEBI" id="CHEBI:30616"/>
    </ligand>
</feature>
<evidence type="ECO:0000256" key="7">
    <source>
        <dbReference type="ARBA" id="ARBA00022840"/>
    </source>
</evidence>
<comment type="caution">
    <text evidence="10">Lacks conserved residue(s) required for the propagation of feature annotation.</text>
</comment>
<evidence type="ECO:0000256" key="3">
    <source>
        <dbReference type="ARBA" id="ARBA00005842"/>
    </source>
</evidence>
<organism evidence="14 15">
    <name type="scientific">Afipia massiliensis</name>
    <dbReference type="NCBI Taxonomy" id="211460"/>
    <lineage>
        <taxon>Bacteria</taxon>
        <taxon>Pseudomonadati</taxon>
        <taxon>Pseudomonadota</taxon>
        <taxon>Alphaproteobacteria</taxon>
        <taxon>Hyphomicrobiales</taxon>
        <taxon>Nitrobacteraceae</taxon>
        <taxon>Afipia</taxon>
    </lineage>
</organism>
<dbReference type="SUPFAM" id="SSF52540">
    <property type="entry name" value="P-loop containing nucleoside triphosphate hydrolases"/>
    <property type="match status" value="2"/>
</dbReference>
<name>A0A4U6BPF0_9BRAD</name>
<proteinExistence type="inferred from homology"/>
<comment type="similarity">
    <text evidence="3 10 13">Belongs to the IPP transferase family.</text>
</comment>